<dbReference type="EMBL" id="JALJOR010000006">
    <property type="protein sequence ID" value="KAK9815890.1"/>
    <property type="molecule type" value="Genomic_DNA"/>
</dbReference>
<feature type="region of interest" description="Disordered" evidence="1">
    <location>
        <begin position="1"/>
        <end position="25"/>
    </location>
</feature>
<organism evidence="2 3">
    <name type="scientific">[Myrmecia] bisecta</name>
    <dbReference type="NCBI Taxonomy" id="41462"/>
    <lineage>
        <taxon>Eukaryota</taxon>
        <taxon>Viridiplantae</taxon>
        <taxon>Chlorophyta</taxon>
        <taxon>core chlorophytes</taxon>
        <taxon>Trebouxiophyceae</taxon>
        <taxon>Trebouxiales</taxon>
        <taxon>Trebouxiaceae</taxon>
        <taxon>Myrmecia</taxon>
    </lineage>
</organism>
<accession>A0AAW1Q1U3</accession>
<evidence type="ECO:0000313" key="3">
    <source>
        <dbReference type="Proteomes" id="UP001489004"/>
    </source>
</evidence>
<dbReference type="Proteomes" id="UP001489004">
    <property type="component" value="Unassembled WGS sequence"/>
</dbReference>
<evidence type="ECO:0000313" key="2">
    <source>
        <dbReference type="EMBL" id="KAK9815890.1"/>
    </source>
</evidence>
<gene>
    <name evidence="2" type="ORF">WJX72_011501</name>
</gene>
<dbReference type="AlphaFoldDB" id="A0AAW1Q1U3"/>
<name>A0AAW1Q1U3_9CHLO</name>
<keyword evidence="3" id="KW-1185">Reference proteome</keyword>
<evidence type="ECO:0000256" key="1">
    <source>
        <dbReference type="SAM" id="MobiDB-lite"/>
    </source>
</evidence>
<reference evidence="2 3" key="1">
    <citation type="journal article" date="2024" name="Nat. Commun.">
        <title>Phylogenomics reveals the evolutionary origins of lichenization in chlorophyte algae.</title>
        <authorList>
            <person name="Puginier C."/>
            <person name="Libourel C."/>
            <person name="Otte J."/>
            <person name="Skaloud P."/>
            <person name="Haon M."/>
            <person name="Grisel S."/>
            <person name="Petersen M."/>
            <person name="Berrin J.G."/>
            <person name="Delaux P.M."/>
            <person name="Dal Grande F."/>
            <person name="Keller J."/>
        </authorList>
    </citation>
    <scope>NUCLEOTIDE SEQUENCE [LARGE SCALE GENOMIC DNA]</scope>
    <source>
        <strain evidence="2 3">SAG 2043</strain>
    </source>
</reference>
<protein>
    <submittedName>
        <fullName evidence="2">Uncharacterized protein</fullName>
    </submittedName>
</protein>
<proteinExistence type="predicted"/>
<comment type="caution">
    <text evidence="2">The sequence shown here is derived from an EMBL/GenBank/DDBJ whole genome shotgun (WGS) entry which is preliminary data.</text>
</comment>
<feature type="compositionally biased region" description="Basic residues" evidence="1">
    <location>
        <begin position="1"/>
        <end position="14"/>
    </location>
</feature>
<sequence>MHGKRIGGPLRKRNTQASTPSRGAPVLLRGELLKACCAPPFHGSRALEPCHRQQ</sequence>